<dbReference type="STRING" id="1125725.HMPREF1325_2510"/>
<dbReference type="EMBL" id="AUZJ01000043">
    <property type="protein sequence ID" value="ERF60420.1"/>
    <property type="molecule type" value="Genomic_DNA"/>
</dbReference>
<dbReference type="InterPro" id="IPR036249">
    <property type="entry name" value="Thioredoxin-like_sf"/>
</dbReference>
<accession>U1GR07</accession>
<feature type="chain" id="PRO_5004612011" evidence="1">
    <location>
        <begin position="29"/>
        <end position="333"/>
    </location>
</feature>
<dbReference type="PATRIC" id="fig|1125725.3.peg.1682"/>
<dbReference type="eggNOG" id="COG0526">
    <property type="taxonomic scope" value="Bacteria"/>
</dbReference>
<feature type="signal peptide" evidence="1">
    <location>
        <begin position="1"/>
        <end position="28"/>
    </location>
</feature>
<dbReference type="Proteomes" id="UP000016646">
    <property type="component" value="Unassembled WGS sequence"/>
</dbReference>
<sequence length="333" mass="36783">MFNKKIKPIIGALAIAVFFTGCSVSAKAGKNGWYVDYDEAKKAAQKKNKNLLIFFSVVDNDEESRTLKEKVFDTKEFVSALSKRFILVNLDFSASLSGDDEDQSEKGKKEAEERQRKIDYMGYIASLYNVDSIPSVFLATKEGYCAAKIEASDEDAAPEAYIKLIGSKTADLDKINTLADAVRAASGVEKVRAIDALSEATDDTRRMLLADLFRTISSLDPNDETGLAGKYILLTAVSDASTFYMQRDFAPAIQALASAAEDERLSASERQQAYYYAGELLTTTGSTDYKAVFDYFQKAYDADPESEYAPRIAEMLVALKEEIERIAGDGKQR</sequence>
<keyword evidence="5" id="KW-1185">Reference proteome</keyword>
<dbReference type="SUPFAM" id="SSF52833">
    <property type="entry name" value="Thioredoxin-like"/>
    <property type="match status" value="1"/>
</dbReference>
<keyword evidence="1" id="KW-0732">Signal</keyword>
<dbReference type="AlphaFoldDB" id="U1GR07"/>
<evidence type="ECO:0000313" key="3">
    <source>
        <dbReference type="EMBL" id="ERK04139.1"/>
    </source>
</evidence>
<dbReference type="EMBL" id="AVQI01000028">
    <property type="protein sequence ID" value="ERK04139.1"/>
    <property type="molecule type" value="Genomic_DNA"/>
</dbReference>
<evidence type="ECO:0000313" key="4">
    <source>
        <dbReference type="Proteomes" id="UP000016412"/>
    </source>
</evidence>
<dbReference type="Gene3D" id="3.40.30.10">
    <property type="entry name" value="Glutaredoxin"/>
    <property type="match status" value="1"/>
</dbReference>
<name>U1GR07_TRESO</name>
<dbReference type="InterPro" id="IPR011990">
    <property type="entry name" value="TPR-like_helical_dom_sf"/>
</dbReference>
<comment type="caution">
    <text evidence="2">The sequence shown here is derived from an EMBL/GenBank/DDBJ whole genome shotgun (WGS) entry which is preliminary data.</text>
</comment>
<proteinExistence type="predicted"/>
<gene>
    <name evidence="3" type="ORF">HMPREF0860_1512</name>
    <name evidence="2" type="ORF">HMPREF1325_2510</name>
</gene>
<dbReference type="Gene3D" id="1.25.40.10">
    <property type="entry name" value="Tetratricopeptide repeat domain"/>
    <property type="match status" value="1"/>
</dbReference>
<dbReference type="Pfam" id="PF13899">
    <property type="entry name" value="Thioredoxin_7"/>
    <property type="match status" value="1"/>
</dbReference>
<dbReference type="Proteomes" id="UP000016412">
    <property type="component" value="Unassembled WGS sequence"/>
</dbReference>
<evidence type="ECO:0000313" key="5">
    <source>
        <dbReference type="Proteomes" id="UP000016646"/>
    </source>
</evidence>
<evidence type="ECO:0000313" key="2">
    <source>
        <dbReference type="EMBL" id="ERF60420.1"/>
    </source>
</evidence>
<organism evidence="2 4">
    <name type="scientific">Treponema socranskii subsp. socranskii VPI DR56BR1116 = ATCC 35536</name>
    <dbReference type="NCBI Taxonomy" id="1125725"/>
    <lineage>
        <taxon>Bacteria</taxon>
        <taxon>Pseudomonadati</taxon>
        <taxon>Spirochaetota</taxon>
        <taxon>Spirochaetia</taxon>
        <taxon>Spirochaetales</taxon>
        <taxon>Treponemataceae</taxon>
        <taxon>Treponema</taxon>
    </lineage>
</organism>
<protein>
    <submittedName>
        <fullName evidence="2">Thioredoxin-like protein</fullName>
    </submittedName>
</protein>
<dbReference type="PROSITE" id="PS51257">
    <property type="entry name" value="PROKAR_LIPOPROTEIN"/>
    <property type="match status" value="1"/>
</dbReference>
<evidence type="ECO:0000256" key="1">
    <source>
        <dbReference type="SAM" id="SignalP"/>
    </source>
</evidence>
<reference evidence="4 5" key="1">
    <citation type="submission" date="2013-08" db="EMBL/GenBank/DDBJ databases">
        <authorList>
            <person name="Durkin A.S."/>
            <person name="Haft D.R."/>
            <person name="McCorrison J."/>
            <person name="Torralba M."/>
            <person name="Gillis M."/>
            <person name="Haft D.H."/>
            <person name="Methe B."/>
            <person name="Sutton G."/>
            <person name="Nelson K.E."/>
        </authorList>
    </citation>
    <scope>NUCLEOTIDE SEQUENCE [LARGE SCALE GENOMIC DNA]</scope>
    <source>
        <strain evidence="3 5">ATCC 35536</strain>
        <strain evidence="2 4">VPI DR56BR1116</strain>
    </source>
</reference>